<reference evidence="4 5" key="2">
    <citation type="submission" date="2018-11" db="EMBL/GenBank/DDBJ databases">
        <authorList>
            <consortium name="Pathogen Informatics"/>
        </authorList>
    </citation>
    <scope>NUCLEOTIDE SEQUENCE [LARGE SCALE GENOMIC DNA]</scope>
</reference>
<feature type="transmembrane region" description="Helical" evidence="3">
    <location>
        <begin position="411"/>
        <end position="433"/>
    </location>
</feature>
<comment type="similarity">
    <text evidence="1">Belongs to the short-chain dehydrogenases/reductases (SDR) family.</text>
</comment>
<evidence type="ECO:0000256" key="2">
    <source>
        <dbReference type="ARBA" id="ARBA00023002"/>
    </source>
</evidence>
<evidence type="ECO:0000256" key="3">
    <source>
        <dbReference type="SAM" id="Phobius"/>
    </source>
</evidence>
<sequence length="474" mass="53284">THIVALHDRGGCHFSIARSIADHDLEITHAHVSVGLEQDRRQSLLMYRQWSFKILSSIGVIIHLLFIDIPKDLLRWLTMTEKEVRGQLVVITGGGSGLGRCMAQILAIEKGARVVIIDVNLEGALETVKTIESRNGKAFAYGCDITNNNNLEEIAASIREEHGTVDIVVCNAAVLTFALFKYLTVEQLRQSLEVNVLGTINTIRAFLKPMEERNSGQIVAVSSIAGFSGETYGMAYCPSKFAVRGVMECLQMELRDRGLDGIACTTLCPYFSRTPMVLNVGMRPTCTWFPFMSVESCSRRMVDAILKEKCISFMPNYVCLVPMIKGLLSVNAARSLREYLSIDYNPNGGMEFSHKRKTLPSDEYFQSPHFVWWLIMFAFFLMLGILSSPYYSNSLSAFEMLLPTVVRQHRLTVVVLSCIVVCLHFLEGIYTLLLCDELRFSFACAAKWFLQTACIGYPSLKILMAHVHKTRKQQ</sequence>
<proteinExistence type="inferred from homology"/>
<dbReference type="GO" id="GO:0016616">
    <property type="term" value="F:oxidoreductase activity, acting on the CH-OH group of donors, NAD or NADP as acceptor"/>
    <property type="evidence" value="ECO:0007669"/>
    <property type="project" value="TreeGrafter"/>
</dbReference>
<keyword evidence="2" id="KW-0560">Oxidoreductase</keyword>
<dbReference type="GO" id="GO:0005811">
    <property type="term" value="C:lipid droplet"/>
    <property type="evidence" value="ECO:0007669"/>
    <property type="project" value="TreeGrafter"/>
</dbReference>
<dbReference type="PANTHER" id="PTHR24322:SF736">
    <property type="entry name" value="RETINOL DEHYDROGENASE 10"/>
    <property type="match status" value="1"/>
</dbReference>
<dbReference type="AlphaFoldDB" id="A0A0N4XTB6"/>
<dbReference type="OMA" id="REYLNCR"/>
<dbReference type="WBParaSite" id="NBR_0000582701-mRNA-1">
    <property type="protein sequence ID" value="NBR_0000582701-mRNA-1"/>
    <property type="gene ID" value="NBR_0000582701"/>
</dbReference>
<organism evidence="6">
    <name type="scientific">Nippostrongylus brasiliensis</name>
    <name type="common">Rat hookworm</name>
    <dbReference type="NCBI Taxonomy" id="27835"/>
    <lineage>
        <taxon>Eukaryota</taxon>
        <taxon>Metazoa</taxon>
        <taxon>Ecdysozoa</taxon>
        <taxon>Nematoda</taxon>
        <taxon>Chromadorea</taxon>
        <taxon>Rhabditida</taxon>
        <taxon>Rhabditina</taxon>
        <taxon>Rhabditomorpha</taxon>
        <taxon>Strongyloidea</taxon>
        <taxon>Heligmosomidae</taxon>
        <taxon>Nippostrongylus</taxon>
    </lineage>
</organism>
<dbReference type="SUPFAM" id="SSF51735">
    <property type="entry name" value="NAD(P)-binding Rossmann-fold domains"/>
    <property type="match status" value="1"/>
</dbReference>
<keyword evidence="3" id="KW-1133">Transmembrane helix</keyword>
<dbReference type="Gene3D" id="3.40.50.720">
    <property type="entry name" value="NAD(P)-binding Rossmann-like Domain"/>
    <property type="match status" value="1"/>
</dbReference>
<name>A0A0N4XTB6_NIPBR</name>
<dbReference type="Proteomes" id="UP000271162">
    <property type="component" value="Unassembled WGS sequence"/>
</dbReference>
<evidence type="ECO:0000256" key="1">
    <source>
        <dbReference type="ARBA" id="ARBA00006484"/>
    </source>
</evidence>
<dbReference type="InterPro" id="IPR002347">
    <property type="entry name" value="SDR_fam"/>
</dbReference>
<dbReference type="STRING" id="27835.A0A0N4XTB6"/>
<reference evidence="6" key="1">
    <citation type="submission" date="2017-02" db="UniProtKB">
        <authorList>
            <consortium name="WormBaseParasite"/>
        </authorList>
    </citation>
    <scope>IDENTIFICATION</scope>
</reference>
<keyword evidence="3" id="KW-0472">Membrane</keyword>
<keyword evidence="5" id="KW-1185">Reference proteome</keyword>
<protein>
    <submittedName>
        <fullName evidence="6">Hydroxysteroid 17-beta dehydrogenase 11</fullName>
    </submittedName>
</protein>
<evidence type="ECO:0000313" key="6">
    <source>
        <dbReference type="WBParaSite" id="NBR_0000582701-mRNA-1"/>
    </source>
</evidence>
<gene>
    <name evidence="4" type="ORF">NBR_LOCUS5828</name>
</gene>
<evidence type="ECO:0000313" key="4">
    <source>
        <dbReference type="EMBL" id="VDL69417.1"/>
    </source>
</evidence>
<dbReference type="Pfam" id="PF00106">
    <property type="entry name" value="adh_short"/>
    <property type="match status" value="1"/>
</dbReference>
<feature type="transmembrane region" description="Helical" evidence="3">
    <location>
        <begin position="50"/>
        <end position="69"/>
    </location>
</feature>
<dbReference type="PRINTS" id="PR00081">
    <property type="entry name" value="GDHRDH"/>
</dbReference>
<dbReference type="PANTHER" id="PTHR24322">
    <property type="entry name" value="PKSB"/>
    <property type="match status" value="1"/>
</dbReference>
<accession>A0A0N4XTB6</accession>
<feature type="transmembrane region" description="Helical" evidence="3">
    <location>
        <begin position="370"/>
        <end position="391"/>
    </location>
</feature>
<keyword evidence="3" id="KW-0812">Transmembrane</keyword>
<dbReference type="InterPro" id="IPR028110">
    <property type="entry name" value="TMEM254"/>
</dbReference>
<dbReference type="InterPro" id="IPR036291">
    <property type="entry name" value="NAD(P)-bd_dom_sf"/>
</dbReference>
<dbReference type="Pfam" id="PF14934">
    <property type="entry name" value="TMEM254"/>
    <property type="match status" value="1"/>
</dbReference>
<evidence type="ECO:0000313" key="5">
    <source>
        <dbReference type="Proteomes" id="UP000271162"/>
    </source>
</evidence>
<dbReference type="EMBL" id="UYSL01019760">
    <property type="protein sequence ID" value="VDL69417.1"/>
    <property type="molecule type" value="Genomic_DNA"/>
</dbReference>